<feature type="transmembrane region" description="Helical" evidence="8">
    <location>
        <begin position="95"/>
        <end position="114"/>
    </location>
</feature>
<feature type="transmembrane region" description="Helical" evidence="8">
    <location>
        <begin position="181"/>
        <end position="205"/>
    </location>
</feature>
<dbReference type="Gene3D" id="1.20.1250.20">
    <property type="entry name" value="MFS general substrate transporter like domains"/>
    <property type="match status" value="1"/>
</dbReference>
<gene>
    <name evidence="9" type="ORF">E6K78_08095</name>
</gene>
<feature type="transmembrane region" description="Helical" evidence="8">
    <location>
        <begin position="29"/>
        <end position="48"/>
    </location>
</feature>
<proteinExistence type="inferred from homology"/>
<keyword evidence="2 8" id="KW-0813">Transport</keyword>
<feature type="transmembrane region" description="Helical" evidence="8">
    <location>
        <begin position="156"/>
        <end position="175"/>
    </location>
</feature>
<keyword evidence="5 8" id="KW-0067">ATP-binding</keyword>
<comment type="similarity">
    <text evidence="8">Belongs to the ADP/ATP translocase tlc family.</text>
</comment>
<reference evidence="9 10" key="1">
    <citation type="journal article" date="2019" name="Nat. Microbiol.">
        <title>Mediterranean grassland soil C-N compound turnover is dependent on rainfall and depth, and is mediated by genomically divergent microorganisms.</title>
        <authorList>
            <person name="Diamond S."/>
            <person name="Andeer P.F."/>
            <person name="Li Z."/>
            <person name="Crits-Christoph A."/>
            <person name="Burstein D."/>
            <person name="Anantharaman K."/>
            <person name="Lane K.R."/>
            <person name="Thomas B.C."/>
            <person name="Pan C."/>
            <person name="Northen T.R."/>
            <person name="Banfield J.F."/>
        </authorList>
    </citation>
    <scope>NUCLEOTIDE SEQUENCE [LARGE SCALE GENOMIC DNA]</scope>
    <source>
        <strain evidence="9">WS_8</strain>
    </source>
</reference>
<dbReference type="GO" id="GO:0005524">
    <property type="term" value="F:ATP binding"/>
    <property type="evidence" value="ECO:0007669"/>
    <property type="project" value="UniProtKB-KW"/>
</dbReference>
<dbReference type="Pfam" id="PF03219">
    <property type="entry name" value="TLC"/>
    <property type="match status" value="1"/>
</dbReference>
<dbReference type="PANTHER" id="PTHR43596">
    <property type="entry name" value="ADP,ATP CARRIER PROTEIN"/>
    <property type="match status" value="1"/>
</dbReference>
<organism evidence="9 10">
    <name type="scientific">Eiseniibacteriota bacterium</name>
    <dbReference type="NCBI Taxonomy" id="2212470"/>
    <lineage>
        <taxon>Bacteria</taxon>
        <taxon>Candidatus Eiseniibacteriota</taxon>
    </lineage>
</organism>
<keyword evidence="7 8" id="KW-0472">Membrane</keyword>
<comment type="caution">
    <text evidence="9">The sequence shown here is derived from an EMBL/GenBank/DDBJ whole genome shotgun (WGS) entry which is preliminary data.</text>
</comment>
<evidence type="ECO:0000256" key="8">
    <source>
        <dbReference type="RuleBase" id="RU363121"/>
    </source>
</evidence>
<evidence type="ECO:0000256" key="3">
    <source>
        <dbReference type="ARBA" id="ARBA00022692"/>
    </source>
</evidence>
<dbReference type="AlphaFoldDB" id="A0A538TNE4"/>
<feature type="transmembrane region" description="Helical" evidence="8">
    <location>
        <begin position="389"/>
        <end position="410"/>
    </location>
</feature>
<protein>
    <recommendedName>
        <fullName evidence="8">ADP,ATP carrier protein</fullName>
    </recommendedName>
</protein>
<keyword evidence="6 8" id="KW-1133">Transmembrane helix</keyword>
<dbReference type="InterPro" id="IPR036259">
    <property type="entry name" value="MFS_trans_sf"/>
</dbReference>
<keyword evidence="3 8" id="KW-0812">Transmembrane</keyword>
<keyword evidence="4 8" id="KW-0547">Nucleotide-binding</keyword>
<evidence type="ECO:0000256" key="7">
    <source>
        <dbReference type="ARBA" id="ARBA00023136"/>
    </source>
</evidence>
<dbReference type="PANTHER" id="PTHR43596:SF1">
    <property type="entry name" value="ADP,ATP CARRIER PROTEIN"/>
    <property type="match status" value="1"/>
</dbReference>
<evidence type="ECO:0000313" key="10">
    <source>
        <dbReference type="Proteomes" id="UP000316609"/>
    </source>
</evidence>
<evidence type="ECO:0000256" key="4">
    <source>
        <dbReference type="ARBA" id="ARBA00022741"/>
    </source>
</evidence>
<feature type="transmembrane region" description="Helical" evidence="8">
    <location>
        <begin position="120"/>
        <end position="144"/>
    </location>
</feature>
<feature type="transmembrane region" description="Helical" evidence="8">
    <location>
        <begin position="291"/>
        <end position="311"/>
    </location>
</feature>
<dbReference type="SUPFAM" id="SSF103473">
    <property type="entry name" value="MFS general substrate transporter"/>
    <property type="match status" value="1"/>
</dbReference>
<name>A0A538TNE4_UNCEI</name>
<feature type="transmembrane region" description="Helical" evidence="8">
    <location>
        <begin position="416"/>
        <end position="434"/>
    </location>
</feature>
<feature type="transmembrane region" description="Helical" evidence="8">
    <location>
        <begin position="323"/>
        <end position="348"/>
    </location>
</feature>
<accession>A0A538TNE4</accession>
<evidence type="ECO:0000256" key="6">
    <source>
        <dbReference type="ARBA" id="ARBA00022989"/>
    </source>
</evidence>
<dbReference type="EMBL" id="VBOY01000074">
    <property type="protein sequence ID" value="TMQ65124.1"/>
    <property type="molecule type" value="Genomic_DNA"/>
</dbReference>
<evidence type="ECO:0000256" key="5">
    <source>
        <dbReference type="ARBA" id="ARBA00022840"/>
    </source>
</evidence>
<dbReference type="InterPro" id="IPR004667">
    <property type="entry name" value="ADP_ATP_car_bac_type"/>
</dbReference>
<comment type="subcellular location">
    <subcellularLocation>
        <location evidence="1 8">Membrane</location>
        <topology evidence="1 8">Multi-pass membrane protein</topology>
    </subcellularLocation>
</comment>
<dbReference type="Proteomes" id="UP000316609">
    <property type="component" value="Unassembled WGS sequence"/>
</dbReference>
<evidence type="ECO:0000256" key="1">
    <source>
        <dbReference type="ARBA" id="ARBA00004141"/>
    </source>
</evidence>
<sequence length="452" mass="48459">MSTPLNPKPGGALERALAPFGEVHAGEGLATTLLAVNAFLLLSAYYVIKPLREALILGGAGAEVKSYSAAGQALLLLLLVPAYGRLASRVSRIRLITWVTLFFVFNLVIFYGLAQSPLPWVGIAFFLWVGIFNVMVTAQFWAFANDVYTPEQGRRLLALVAIGSSTGAIFGAWLAKPLIRTLGVATPMLVAAAVLVASIVLSRLVHARNAARGARGETVSQEAPLGRAGGFELIGKERYLLLIAFLILLLNAVNSTGEYILGKTVAAAAGQALGAAHTADPDAFKKQFIGTFYADFFFWVNLVGALAQTFLVSRLVTKVGVRVALFVLPLIALGGYALLATVPLLGLIRGVKIAENATDYSLNNTVRHALFLPTSREAKYKAKAAIDGFFWRMGDLTSAALVFVGSMLGFGARSFAWANFALTLVWLWIVMRIAREHRGLTGDPRAVEHSVP</sequence>
<dbReference type="GO" id="GO:0005471">
    <property type="term" value="F:ATP:ADP antiporter activity"/>
    <property type="evidence" value="ECO:0007669"/>
    <property type="project" value="InterPro"/>
</dbReference>
<dbReference type="GO" id="GO:0016020">
    <property type="term" value="C:membrane"/>
    <property type="evidence" value="ECO:0007669"/>
    <property type="project" value="UniProtKB-SubCell"/>
</dbReference>
<evidence type="ECO:0000313" key="9">
    <source>
        <dbReference type="EMBL" id="TMQ65124.1"/>
    </source>
</evidence>
<evidence type="ECO:0000256" key="2">
    <source>
        <dbReference type="ARBA" id="ARBA00022448"/>
    </source>
</evidence>